<evidence type="ECO:0000256" key="1">
    <source>
        <dbReference type="SAM" id="MobiDB-lite"/>
    </source>
</evidence>
<organism evidence="2 3">
    <name type="scientific">Komagataella phaffii (strain GS115 / ATCC 20864)</name>
    <name type="common">Yeast</name>
    <name type="synonym">Pichia pastoris</name>
    <dbReference type="NCBI Taxonomy" id="644223"/>
    <lineage>
        <taxon>Eukaryota</taxon>
        <taxon>Fungi</taxon>
        <taxon>Dikarya</taxon>
        <taxon>Ascomycota</taxon>
        <taxon>Saccharomycotina</taxon>
        <taxon>Pichiomycetes</taxon>
        <taxon>Pichiales</taxon>
        <taxon>Pichiaceae</taxon>
        <taxon>Komagataella</taxon>
    </lineage>
</organism>
<feature type="compositionally biased region" description="Basic and acidic residues" evidence="1">
    <location>
        <begin position="104"/>
        <end position="113"/>
    </location>
</feature>
<dbReference type="eggNOG" id="ENOG502S3ZA">
    <property type="taxonomic scope" value="Eukaryota"/>
</dbReference>
<evidence type="ECO:0000313" key="3">
    <source>
        <dbReference type="Proteomes" id="UP000000314"/>
    </source>
</evidence>
<dbReference type="Proteomes" id="UP000000314">
    <property type="component" value="Chromosome 2"/>
</dbReference>
<reference evidence="2 3" key="1">
    <citation type="journal article" date="2009" name="Nat. Biotechnol.">
        <title>Genome sequence of the recombinant protein production host Pichia pastoris.</title>
        <authorList>
            <person name="De Schutter K."/>
            <person name="Lin Y.C."/>
            <person name="Tiels P."/>
            <person name="Van Hecke A."/>
            <person name="Glinka S."/>
            <person name="Weber-Lehmann J."/>
            <person name="Rouze P."/>
            <person name="Van de Peer Y."/>
            <person name="Callewaert N."/>
        </authorList>
    </citation>
    <scope>NUCLEOTIDE SEQUENCE [LARGE SCALE GENOMIC DNA]</scope>
    <source>
        <strain evidence="3">GS115 / ATCC 20864</strain>
    </source>
</reference>
<dbReference type="AlphaFoldDB" id="C4R334"/>
<sequence>MASNKEDYPVPEQDELENDFRITLVVQSKEIPDGELHERFLSNISTFTGMNQFFDIFDEKVAYPNEGQLKYEVGSDGLVVMLVTNRDIRDQCLDFIDKYIEDIEPKESARGDDEQAETSSNDSENDSDHTERVSSKKSRK</sequence>
<dbReference type="OMA" id="GHIKYEV"/>
<keyword evidence="3" id="KW-1185">Reference proteome</keyword>
<evidence type="ECO:0000313" key="2">
    <source>
        <dbReference type="EMBL" id="CAY69908.1"/>
    </source>
</evidence>
<dbReference type="InParanoid" id="C4R334"/>
<dbReference type="OrthoDB" id="4035606at2759"/>
<proteinExistence type="predicted"/>
<name>C4R334_KOMPG</name>
<gene>
    <name evidence="2" type="ordered locus">PAS_chr2-2_0450</name>
</gene>
<accession>C4R334</accession>
<dbReference type="RefSeq" id="XP_002492188.1">
    <property type="nucleotide sequence ID" value="XM_002492143.1"/>
</dbReference>
<dbReference type="SUPFAM" id="SSF89975">
    <property type="entry name" value="Hypothetical protein Yml108w"/>
    <property type="match status" value="1"/>
</dbReference>
<dbReference type="InterPro" id="IPR015080">
    <property type="entry name" value="DUF1892"/>
</dbReference>
<feature type="region of interest" description="Disordered" evidence="1">
    <location>
        <begin position="104"/>
        <end position="140"/>
    </location>
</feature>
<dbReference type="KEGG" id="ppa:PAS_chr2-2_0450"/>
<dbReference type="Gene3D" id="3.10.20.250">
    <property type="entry name" value="YML108W-like"/>
    <property type="match status" value="1"/>
</dbReference>
<dbReference type="InterPro" id="IPR035946">
    <property type="entry name" value="YML108W-like_sf"/>
</dbReference>
<protein>
    <submittedName>
        <fullName evidence="2">Uncharacterized protein</fullName>
    </submittedName>
</protein>
<dbReference type="GeneID" id="8198985"/>
<dbReference type="Pfam" id="PF08987">
    <property type="entry name" value="DUF1892"/>
    <property type="match status" value="1"/>
</dbReference>
<dbReference type="EMBL" id="FN392320">
    <property type="protein sequence ID" value="CAY69908.1"/>
    <property type="molecule type" value="Genomic_DNA"/>
</dbReference>
<dbReference type="HOGENOM" id="CLU_126651_0_0_1"/>